<proteinExistence type="predicted"/>
<protein>
    <submittedName>
        <fullName evidence="1">Uncharacterized protein</fullName>
    </submittedName>
</protein>
<dbReference type="OrthoDB" id="5277092at2759"/>
<evidence type="ECO:0000313" key="1">
    <source>
        <dbReference type="EMBL" id="TDL27277.1"/>
    </source>
</evidence>
<name>A0A4Y7QI16_9AGAM</name>
<dbReference type="VEuPathDB" id="FungiDB:BD410DRAFT_782364"/>
<keyword evidence="2" id="KW-1185">Reference proteome</keyword>
<sequence length="85" mass="9845">MARPDDQLKSFVARAPNARYTFDSERDASESELCREQTGDQRRECIMVQMQSKRLFAAMQEHGFFCALPFDPSRTHMECTPLPKT</sequence>
<organism evidence="1 2">
    <name type="scientific">Rickenella mellea</name>
    <dbReference type="NCBI Taxonomy" id="50990"/>
    <lineage>
        <taxon>Eukaryota</taxon>
        <taxon>Fungi</taxon>
        <taxon>Dikarya</taxon>
        <taxon>Basidiomycota</taxon>
        <taxon>Agaricomycotina</taxon>
        <taxon>Agaricomycetes</taxon>
        <taxon>Hymenochaetales</taxon>
        <taxon>Rickenellaceae</taxon>
        <taxon>Rickenella</taxon>
    </lineage>
</organism>
<evidence type="ECO:0000313" key="2">
    <source>
        <dbReference type="Proteomes" id="UP000294933"/>
    </source>
</evidence>
<dbReference type="Proteomes" id="UP000294933">
    <property type="component" value="Unassembled WGS sequence"/>
</dbReference>
<accession>A0A4Y7QI16</accession>
<dbReference type="AlphaFoldDB" id="A0A4Y7QI16"/>
<gene>
    <name evidence="1" type="ORF">BD410DRAFT_782364</name>
</gene>
<dbReference type="EMBL" id="ML170159">
    <property type="protein sequence ID" value="TDL27277.1"/>
    <property type="molecule type" value="Genomic_DNA"/>
</dbReference>
<reference evidence="1 2" key="1">
    <citation type="submission" date="2018-06" db="EMBL/GenBank/DDBJ databases">
        <title>A transcriptomic atlas of mushroom development highlights an independent origin of complex multicellularity.</title>
        <authorList>
            <consortium name="DOE Joint Genome Institute"/>
            <person name="Krizsan K."/>
            <person name="Almasi E."/>
            <person name="Merenyi Z."/>
            <person name="Sahu N."/>
            <person name="Viragh M."/>
            <person name="Koszo T."/>
            <person name="Mondo S."/>
            <person name="Kiss B."/>
            <person name="Balint B."/>
            <person name="Kues U."/>
            <person name="Barry K."/>
            <person name="Hegedus J.C."/>
            <person name="Henrissat B."/>
            <person name="Johnson J."/>
            <person name="Lipzen A."/>
            <person name="Ohm R."/>
            <person name="Nagy I."/>
            <person name="Pangilinan J."/>
            <person name="Yan J."/>
            <person name="Xiong Y."/>
            <person name="Grigoriev I.V."/>
            <person name="Hibbett D.S."/>
            <person name="Nagy L.G."/>
        </authorList>
    </citation>
    <scope>NUCLEOTIDE SEQUENCE [LARGE SCALE GENOMIC DNA]</scope>
    <source>
        <strain evidence="1 2">SZMC22713</strain>
    </source>
</reference>